<keyword evidence="3" id="KW-1185">Reference proteome</keyword>
<sequence length="315" mass="35918">MVPIRFISEAMGADVTWYGSVGWVLIQLPGKDVQLTVGDDTAYVDGTETKLDTKCIMKDDRTFVPLRFVSEAMGATVGWDGNQNLVTISYNRSAADNPHSHPSAYSGDLWGRETRTTDLPKNASDFPYVLADLPNEMYEMPYQKIGNEPTVAPNSLYNEPEFTKQNIDYWTGRVRKHYQMILNANYNTIDSSWVNQIYPTYNPGGLDRNQLLKYVNWVKDNHIQIEGNLEPEPSMIYDSWGYKIRSKFSFRIVSYDQDKDVLLDVLYPKGRFQKGVWYTGYADISLGTMTFGNWGPTLAVDNDASLFADSIIRER</sequence>
<evidence type="ECO:0000259" key="1">
    <source>
        <dbReference type="Pfam" id="PF07833"/>
    </source>
</evidence>
<gene>
    <name evidence="2" type="ORF">EL26_24180</name>
</gene>
<name>A0A074M4A0_9BACL</name>
<evidence type="ECO:0000313" key="2">
    <source>
        <dbReference type="EMBL" id="KEO80832.1"/>
    </source>
</evidence>
<dbReference type="EMBL" id="JMIR01000073">
    <property type="protein sequence ID" value="KEO80832.1"/>
    <property type="molecule type" value="Genomic_DNA"/>
</dbReference>
<dbReference type="SUPFAM" id="SSF55383">
    <property type="entry name" value="Copper amine oxidase, domain N"/>
    <property type="match status" value="1"/>
</dbReference>
<evidence type="ECO:0000313" key="3">
    <source>
        <dbReference type="Proteomes" id="UP000027931"/>
    </source>
</evidence>
<dbReference type="Gene3D" id="3.30.457.10">
    <property type="entry name" value="Copper amine oxidase-like, N-terminal domain"/>
    <property type="match status" value="1"/>
</dbReference>
<dbReference type="AlphaFoldDB" id="A0A074M4A0"/>
<accession>A0A074M4A0</accession>
<proteinExistence type="predicted"/>
<organism evidence="2 3">
    <name type="scientific">Tumebacillus flagellatus</name>
    <dbReference type="NCBI Taxonomy" id="1157490"/>
    <lineage>
        <taxon>Bacteria</taxon>
        <taxon>Bacillati</taxon>
        <taxon>Bacillota</taxon>
        <taxon>Bacilli</taxon>
        <taxon>Bacillales</taxon>
        <taxon>Alicyclobacillaceae</taxon>
        <taxon>Tumebacillus</taxon>
    </lineage>
</organism>
<dbReference type="InterPro" id="IPR012854">
    <property type="entry name" value="Cu_amine_oxidase-like_N"/>
</dbReference>
<dbReference type="Proteomes" id="UP000027931">
    <property type="component" value="Unassembled WGS sequence"/>
</dbReference>
<comment type="caution">
    <text evidence="2">The sequence shown here is derived from an EMBL/GenBank/DDBJ whole genome shotgun (WGS) entry which is preliminary data.</text>
</comment>
<dbReference type="InterPro" id="IPR036582">
    <property type="entry name" value="Mao_N_sf"/>
</dbReference>
<protein>
    <recommendedName>
        <fullName evidence="1">Copper amine oxidase-like N-terminal domain-containing protein</fullName>
    </recommendedName>
</protein>
<dbReference type="STRING" id="1157490.EL26_24180"/>
<dbReference type="eggNOG" id="COG0652">
    <property type="taxonomic scope" value="Bacteria"/>
</dbReference>
<dbReference type="Pfam" id="PF07833">
    <property type="entry name" value="Cu_amine_oxidN1"/>
    <property type="match status" value="1"/>
</dbReference>
<feature type="domain" description="Copper amine oxidase-like N-terminal" evidence="1">
    <location>
        <begin position="1"/>
        <end position="88"/>
    </location>
</feature>
<reference evidence="2 3" key="1">
    <citation type="journal article" date="2013" name="Int. J. Syst. Evol. Microbiol.">
        <title>Tumebacillus flagellatus sp. nov., an alpha-amylase/pullulanase-producing bacterium isolated from cassava wastewater.</title>
        <authorList>
            <person name="Wang Q."/>
            <person name="Xie N."/>
            <person name="Qin Y."/>
            <person name="Shen N."/>
            <person name="Zhu J."/>
            <person name="Mi H."/>
            <person name="Huang R."/>
        </authorList>
    </citation>
    <scope>NUCLEOTIDE SEQUENCE [LARGE SCALE GENOMIC DNA]</scope>
    <source>
        <strain evidence="2 3">GST4</strain>
    </source>
</reference>